<dbReference type="PANTHER" id="PTHR43569">
    <property type="entry name" value="AMIDOHYDROLASE"/>
    <property type="match status" value="1"/>
</dbReference>
<dbReference type="GO" id="GO:0016787">
    <property type="term" value="F:hydrolase activity"/>
    <property type="evidence" value="ECO:0007669"/>
    <property type="project" value="InterPro"/>
</dbReference>
<protein>
    <submittedName>
        <fullName evidence="3">L-fuconolactonase</fullName>
    </submittedName>
</protein>
<dbReference type="OrthoDB" id="5450317at2"/>
<comment type="similarity">
    <text evidence="1">Belongs to the metallo-dependent hydrolases superfamily.</text>
</comment>
<dbReference type="InterPro" id="IPR032466">
    <property type="entry name" value="Metal_Hydrolase"/>
</dbReference>
<reference evidence="3 4" key="1">
    <citation type="submission" date="2016-10" db="EMBL/GenBank/DDBJ databases">
        <authorList>
            <person name="de Groot N.N."/>
        </authorList>
    </citation>
    <scope>NUCLEOTIDE SEQUENCE [LARGE SCALE GENOMIC DNA]</scope>
    <source>
        <strain evidence="3 4">DSM 23553</strain>
    </source>
</reference>
<dbReference type="PANTHER" id="PTHR43569:SF2">
    <property type="entry name" value="AMIDOHYDROLASE-RELATED DOMAIN-CONTAINING PROTEIN"/>
    <property type="match status" value="1"/>
</dbReference>
<dbReference type="Pfam" id="PF04909">
    <property type="entry name" value="Amidohydro_2"/>
    <property type="match status" value="1"/>
</dbReference>
<dbReference type="RefSeq" id="WP_093114529.1">
    <property type="nucleotide sequence ID" value="NZ_FNGG01000023.1"/>
</dbReference>
<dbReference type="Proteomes" id="UP000199448">
    <property type="component" value="Unassembled WGS sequence"/>
</dbReference>
<evidence type="ECO:0000256" key="1">
    <source>
        <dbReference type="ARBA" id="ARBA00038310"/>
    </source>
</evidence>
<evidence type="ECO:0000313" key="4">
    <source>
        <dbReference type="Proteomes" id="UP000199448"/>
    </source>
</evidence>
<dbReference type="InterPro" id="IPR006680">
    <property type="entry name" value="Amidohydro-rel"/>
</dbReference>
<dbReference type="InterPro" id="IPR052350">
    <property type="entry name" value="Metallo-dep_Lactonases"/>
</dbReference>
<evidence type="ECO:0000313" key="3">
    <source>
        <dbReference type="EMBL" id="SEF13613.1"/>
    </source>
</evidence>
<proteinExistence type="inferred from homology"/>
<dbReference type="AlphaFoldDB" id="A0A1H5PIB2"/>
<name>A0A1H5PIB2_9FLAO</name>
<dbReference type="SUPFAM" id="SSF51556">
    <property type="entry name" value="Metallo-dependent hydrolases"/>
    <property type="match status" value="1"/>
</dbReference>
<feature type="domain" description="Amidohydrolase-related" evidence="2">
    <location>
        <begin position="3"/>
        <end position="268"/>
    </location>
</feature>
<evidence type="ECO:0000259" key="2">
    <source>
        <dbReference type="Pfam" id="PF04909"/>
    </source>
</evidence>
<organism evidence="3 4">
    <name type="scientific">Salinimicrobium catena</name>
    <dbReference type="NCBI Taxonomy" id="390640"/>
    <lineage>
        <taxon>Bacteria</taxon>
        <taxon>Pseudomonadati</taxon>
        <taxon>Bacteroidota</taxon>
        <taxon>Flavobacteriia</taxon>
        <taxon>Flavobacteriales</taxon>
        <taxon>Flavobacteriaceae</taxon>
        <taxon>Salinimicrobium</taxon>
    </lineage>
</organism>
<dbReference type="STRING" id="390640.SAMN04488034_1227"/>
<dbReference type="EMBL" id="FNUG01000022">
    <property type="protein sequence ID" value="SEF13613.1"/>
    <property type="molecule type" value="Genomic_DNA"/>
</dbReference>
<sequence>MMIDSHQHFWQYDPEKYSWVAEDLRRDFSPEDLQPLLQENGFEGSILVQADQSEEETVKLLELANSQFFIKGVVGWIDLTAENVEERLELYSRDPAFKGVRHTVWDEKGEFMLEPDFKRGIASLKKFDLTYDILAFDYQLSSAVELTKIFPEQPFVLDHMGKPQVSKGVSEEWKRNIIELGSQSNVYCKVSGLVTEAENFSWKAADFHPFLEAVTAAFGTDRLMFGSDWPVCISAASYKEVVQVVQEFFSEEEREKIFGQNAARFYNLW</sequence>
<gene>
    <name evidence="3" type="ORF">SAMN04488034_1227</name>
</gene>
<accession>A0A1H5PIB2</accession>
<dbReference type="Gene3D" id="3.20.20.140">
    <property type="entry name" value="Metal-dependent hydrolases"/>
    <property type="match status" value="1"/>
</dbReference>
<keyword evidence="4" id="KW-1185">Reference proteome</keyword>